<keyword evidence="12" id="KW-1185">Reference proteome</keyword>
<sequence length="452" mass="53216">MLERWLYKRVDNSALIVFRAIFGFLITAEAWGAIATGWIKHTLLEGEFTFNFIGFDFLQPLPGDGMYYYYGLMGLFGVFVMLGFKYRFSVIAYGLMWTCVYLMQKSSYNNHYYLLMLLLGIMACLPAHRYLSLDVKFNPKLKKISMPRWVYIIIIAQLWIVYTYASIAKIYPDWLDASMAAQLMAARKDYWLVGDFLQQNWVHWSIAYVGILFDGLIIPALLFKPTRKMAFFISIFFHLFNSFIFHIGIFPYMSLAFTLFFFPAETVRNIFLKGKELYSGNEIIKPKTYKPIVALFGLYFVIQIALPLRHWIIKDDVLWTEEGHRLSWRMMLRSKGGRISFKVIDKKTGLEQSFNYRKMLSRKQQRVVATKPDVIWQFCQRIKEDFAKKGKEVAIYVNCRIKVNDSDFHTLIDPKVDMASASWDYFWHNEWILPSPLHNEKRKPPYAPEGLQ</sequence>
<dbReference type="Pfam" id="PF22777">
    <property type="entry name" value="VKGC_lumenal_dom"/>
    <property type="match status" value="1"/>
</dbReference>
<reference evidence="9 12" key="3">
    <citation type="submission" date="2018-07" db="EMBL/GenBank/DDBJ databases">
        <title>Leeuwenhoekiella genomics.</title>
        <authorList>
            <person name="Tahon G."/>
            <person name="Willems A."/>
        </authorList>
    </citation>
    <scope>NUCLEOTIDE SEQUENCE [LARGE SCALE GENOMIC DNA]</scope>
    <source>
        <strain evidence="9 12">LMG 24856</strain>
    </source>
</reference>
<name>A0A1M5VFW9_9FLAO</name>
<dbReference type="RefSeq" id="WP_072980566.1">
    <property type="nucleotide sequence ID" value="NZ_FQXT01000002.1"/>
</dbReference>
<dbReference type="InterPro" id="IPR053935">
    <property type="entry name" value="VKGC_lumenal_dom"/>
</dbReference>
<evidence type="ECO:0000256" key="5">
    <source>
        <dbReference type="ARBA" id="ARBA00023157"/>
    </source>
</evidence>
<dbReference type="InterPro" id="IPR011020">
    <property type="entry name" value="HTTM-like"/>
</dbReference>
<feature type="transmembrane region" description="Helical" evidence="7">
    <location>
        <begin position="292"/>
        <end position="312"/>
    </location>
</feature>
<dbReference type="SMART" id="SM00752">
    <property type="entry name" value="HTTM"/>
    <property type="match status" value="1"/>
</dbReference>
<evidence type="ECO:0000313" key="10">
    <source>
        <dbReference type="EMBL" id="SHH74091.1"/>
    </source>
</evidence>
<organism evidence="10 11">
    <name type="scientific">Leeuwenhoekiella palythoae</name>
    <dbReference type="NCBI Taxonomy" id="573501"/>
    <lineage>
        <taxon>Bacteria</taxon>
        <taxon>Pseudomonadati</taxon>
        <taxon>Bacteroidota</taxon>
        <taxon>Flavobacteriia</taxon>
        <taxon>Flavobacteriales</taxon>
        <taxon>Flavobacteriaceae</taxon>
        <taxon>Leeuwenhoekiella</taxon>
    </lineage>
</organism>
<evidence type="ECO:0000313" key="9">
    <source>
        <dbReference type="EMBL" id="RXG30899.1"/>
    </source>
</evidence>
<evidence type="ECO:0000256" key="6">
    <source>
        <dbReference type="ARBA" id="ARBA00023239"/>
    </source>
</evidence>
<feature type="transmembrane region" description="Helical" evidence="7">
    <location>
        <begin position="201"/>
        <end position="223"/>
    </location>
</feature>
<gene>
    <name evidence="9" type="ORF">DSM01_34</name>
    <name evidence="10" type="ORF">SAMN04487999_0741</name>
</gene>
<feature type="transmembrane region" description="Helical" evidence="7">
    <location>
        <begin position="66"/>
        <end position="83"/>
    </location>
</feature>
<feature type="transmembrane region" description="Helical" evidence="7">
    <location>
        <begin position="110"/>
        <end position="128"/>
    </location>
</feature>
<dbReference type="EMBL" id="QOVN01000001">
    <property type="protein sequence ID" value="RXG30899.1"/>
    <property type="molecule type" value="Genomic_DNA"/>
</dbReference>
<dbReference type="GO" id="GO:0008488">
    <property type="term" value="F:gamma-glutamyl carboxylase activity"/>
    <property type="evidence" value="ECO:0007669"/>
    <property type="project" value="InterPro"/>
</dbReference>
<evidence type="ECO:0000256" key="2">
    <source>
        <dbReference type="ARBA" id="ARBA00022692"/>
    </source>
</evidence>
<evidence type="ECO:0000256" key="3">
    <source>
        <dbReference type="ARBA" id="ARBA00022989"/>
    </source>
</evidence>
<dbReference type="GO" id="GO:0012505">
    <property type="term" value="C:endomembrane system"/>
    <property type="evidence" value="ECO:0007669"/>
    <property type="project" value="UniProtKB-SubCell"/>
</dbReference>
<evidence type="ECO:0000313" key="12">
    <source>
        <dbReference type="Proteomes" id="UP000290037"/>
    </source>
</evidence>
<keyword evidence="2 7" id="KW-0812">Transmembrane</keyword>
<evidence type="ECO:0000313" key="11">
    <source>
        <dbReference type="Proteomes" id="UP000184240"/>
    </source>
</evidence>
<keyword evidence="4 7" id="KW-0472">Membrane</keyword>
<dbReference type="STRING" id="573501.SAMN04487999_0741"/>
<evidence type="ECO:0000259" key="8">
    <source>
        <dbReference type="SMART" id="SM00752"/>
    </source>
</evidence>
<dbReference type="GO" id="GO:0019842">
    <property type="term" value="F:vitamin binding"/>
    <property type="evidence" value="ECO:0007669"/>
    <property type="project" value="TreeGrafter"/>
</dbReference>
<dbReference type="InterPro" id="IPR007782">
    <property type="entry name" value="VKG_COase"/>
</dbReference>
<comment type="subcellular location">
    <subcellularLocation>
        <location evidence="1">Endomembrane system</location>
        <topology evidence="1">Multi-pass membrane protein</topology>
    </subcellularLocation>
</comment>
<feature type="transmembrane region" description="Helical" evidence="7">
    <location>
        <begin position="230"/>
        <end position="249"/>
    </location>
</feature>
<evidence type="ECO:0000256" key="1">
    <source>
        <dbReference type="ARBA" id="ARBA00004127"/>
    </source>
</evidence>
<dbReference type="PANTHER" id="PTHR12639">
    <property type="entry name" value="VITAMIN K-DEPENDENT GAMMA-CARBOXYLASE"/>
    <property type="match status" value="1"/>
</dbReference>
<feature type="transmembrane region" description="Helical" evidence="7">
    <location>
        <begin position="88"/>
        <end position="104"/>
    </location>
</feature>
<feature type="transmembrane region" description="Helical" evidence="7">
    <location>
        <begin position="149"/>
        <end position="171"/>
    </location>
</feature>
<dbReference type="Pfam" id="PF05090">
    <property type="entry name" value="HTTM"/>
    <property type="match status" value="1"/>
</dbReference>
<proteinExistence type="predicted"/>
<reference evidence="11" key="1">
    <citation type="submission" date="2016-11" db="EMBL/GenBank/DDBJ databases">
        <authorList>
            <person name="Varghese N."/>
            <person name="Submissions S."/>
        </authorList>
    </citation>
    <scope>NUCLEOTIDE SEQUENCE [LARGE SCALE GENOMIC DNA]</scope>
    <source>
        <strain evidence="11">DSM 19859</strain>
    </source>
</reference>
<reference evidence="10" key="2">
    <citation type="submission" date="2016-11" db="EMBL/GenBank/DDBJ databases">
        <authorList>
            <person name="Jaros S."/>
            <person name="Januszkiewicz K."/>
            <person name="Wedrychowicz H."/>
        </authorList>
    </citation>
    <scope>NUCLEOTIDE SEQUENCE [LARGE SCALE GENOMIC DNA]</scope>
    <source>
        <strain evidence="10">DSM 19859</strain>
    </source>
</reference>
<dbReference type="InterPro" id="IPR053934">
    <property type="entry name" value="HTTM_dom"/>
</dbReference>
<evidence type="ECO:0000256" key="7">
    <source>
        <dbReference type="SAM" id="Phobius"/>
    </source>
</evidence>
<feature type="transmembrane region" description="Helical" evidence="7">
    <location>
        <begin position="12"/>
        <end position="34"/>
    </location>
</feature>
<dbReference type="Proteomes" id="UP000184240">
    <property type="component" value="Unassembled WGS sequence"/>
</dbReference>
<dbReference type="OrthoDB" id="341137at2"/>
<dbReference type="Proteomes" id="UP000290037">
    <property type="component" value="Unassembled WGS sequence"/>
</dbReference>
<dbReference type="PANTHER" id="PTHR12639:SF7">
    <property type="entry name" value="HTTM DOMAIN-CONTAINING PROTEIN"/>
    <property type="match status" value="1"/>
</dbReference>
<feature type="domain" description="HTTM-like" evidence="8">
    <location>
        <begin position="7"/>
        <end position="266"/>
    </location>
</feature>
<dbReference type="AlphaFoldDB" id="A0A1M5VFW9"/>
<keyword evidence="6" id="KW-0456">Lyase</keyword>
<dbReference type="EMBL" id="FQXT01000002">
    <property type="protein sequence ID" value="SHH74091.1"/>
    <property type="molecule type" value="Genomic_DNA"/>
</dbReference>
<keyword evidence="3 7" id="KW-1133">Transmembrane helix</keyword>
<keyword evidence="5" id="KW-1015">Disulfide bond</keyword>
<accession>A0A1M5VFW9</accession>
<protein>
    <submittedName>
        <fullName evidence="9 10">Vitamin K-dependent gamma-carboxylase</fullName>
    </submittedName>
</protein>
<evidence type="ECO:0000256" key="4">
    <source>
        <dbReference type="ARBA" id="ARBA00023136"/>
    </source>
</evidence>